<dbReference type="PANTHER" id="PTHR44196">
    <property type="entry name" value="DEHYDROGENASE/REDUCTASE SDR FAMILY MEMBER 7B"/>
    <property type="match status" value="1"/>
</dbReference>
<comment type="caution">
    <text evidence="3">The sequence shown here is derived from an EMBL/GenBank/DDBJ whole genome shotgun (WGS) entry which is preliminary data.</text>
</comment>
<dbReference type="SUPFAM" id="SSF51735">
    <property type="entry name" value="NAD(P)-binding Rossmann-fold domains"/>
    <property type="match status" value="1"/>
</dbReference>
<dbReference type="InterPro" id="IPR036291">
    <property type="entry name" value="NAD(P)-bd_dom_sf"/>
</dbReference>
<accession>A0A9D1KB22</accession>
<dbReference type="EMBL" id="DVKI01000181">
    <property type="protein sequence ID" value="HIT17860.1"/>
    <property type="molecule type" value="Genomic_DNA"/>
</dbReference>
<dbReference type="Pfam" id="PF00106">
    <property type="entry name" value="adh_short"/>
    <property type="match status" value="1"/>
</dbReference>
<sequence length="240" mass="27088">MKNITIITGGSRGVGKQLAKEFLLKGENVAIISRTKSELKKTREELSKLTTNDVIAYVGDVSDEKFVKEFYEDITKKYNITCLVNNAGVGRFGTIYDNNKKMLDEVFPAIVYGTILMTTYALPHLKQSKDIVKIVNVISQSGIRAFKFESVYCSAKWAQEGYAQCLRAETFGTNIKVINVYPGGINTEFWKDNRNYVKVGVEDTLASPEEVAKIIVDNLYNKETLILKDLVFEQTHMNLE</sequence>
<comment type="similarity">
    <text evidence="1">Belongs to the short-chain dehydrogenases/reductases (SDR) family.</text>
</comment>
<evidence type="ECO:0000313" key="3">
    <source>
        <dbReference type="EMBL" id="HIT17860.1"/>
    </source>
</evidence>
<dbReference type="InterPro" id="IPR002347">
    <property type="entry name" value="SDR_fam"/>
</dbReference>
<reference evidence="3" key="1">
    <citation type="submission" date="2020-10" db="EMBL/GenBank/DDBJ databases">
        <authorList>
            <person name="Gilroy R."/>
        </authorList>
    </citation>
    <scope>NUCLEOTIDE SEQUENCE</scope>
    <source>
        <strain evidence="3">14508</strain>
    </source>
</reference>
<reference evidence="3" key="2">
    <citation type="journal article" date="2021" name="PeerJ">
        <title>Extensive microbial diversity within the chicken gut microbiome revealed by metagenomics and culture.</title>
        <authorList>
            <person name="Gilroy R."/>
            <person name="Ravi A."/>
            <person name="Getino M."/>
            <person name="Pursley I."/>
            <person name="Horton D.L."/>
            <person name="Alikhan N.F."/>
            <person name="Baker D."/>
            <person name="Gharbi K."/>
            <person name="Hall N."/>
            <person name="Watson M."/>
            <person name="Adriaenssens E.M."/>
            <person name="Foster-Nyarko E."/>
            <person name="Jarju S."/>
            <person name="Secka A."/>
            <person name="Antonio M."/>
            <person name="Oren A."/>
            <person name="Chaudhuri R.R."/>
            <person name="La Ragione R."/>
            <person name="Hildebrand F."/>
            <person name="Pallen M.J."/>
        </authorList>
    </citation>
    <scope>NUCLEOTIDE SEQUENCE</scope>
    <source>
        <strain evidence="3">14508</strain>
    </source>
</reference>
<name>A0A9D1KB22_9FIRM</name>
<dbReference type="PRINTS" id="PR00081">
    <property type="entry name" value="GDHRDH"/>
</dbReference>
<evidence type="ECO:0000256" key="1">
    <source>
        <dbReference type="ARBA" id="ARBA00006484"/>
    </source>
</evidence>
<dbReference type="CDD" id="cd05233">
    <property type="entry name" value="SDR_c"/>
    <property type="match status" value="1"/>
</dbReference>
<evidence type="ECO:0000313" key="4">
    <source>
        <dbReference type="Proteomes" id="UP000886893"/>
    </source>
</evidence>
<keyword evidence="2" id="KW-0560">Oxidoreductase</keyword>
<evidence type="ECO:0000256" key="2">
    <source>
        <dbReference type="ARBA" id="ARBA00023002"/>
    </source>
</evidence>
<dbReference type="Gene3D" id="3.40.50.720">
    <property type="entry name" value="NAD(P)-binding Rossmann-like Domain"/>
    <property type="match status" value="1"/>
</dbReference>
<proteinExistence type="inferred from homology"/>
<gene>
    <name evidence="3" type="ORF">IAD04_05770</name>
</gene>
<dbReference type="PANTHER" id="PTHR44196:SF1">
    <property type="entry name" value="DEHYDROGENASE_REDUCTASE SDR FAMILY MEMBER 7B"/>
    <property type="match status" value="1"/>
</dbReference>
<dbReference type="Proteomes" id="UP000886893">
    <property type="component" value="Unassembled WGS sequence"/>
</dbReference>
<dbReference type="AlphaFoldDB" id="A0A9D1KB22"/>
<dbReference type="GO" id="GO:0016491">
    <property type="term" value="F:oxidoreductase activity"/>
    <property type="evidence" value="ECO:0007669"/>
    <property type="project" value="UniProtKB-KW"/>
</dbReference>
<organism evidence="3 4">
    <name type="scientific">Candidatus Caccosoma faecigallinarum</name>
    <dbReference type="NCBI Taxonomy" id="2840720"/>
    <lineage>
        <taxon>Bacteria</taxon>
        <taxon>Bacillati</taxon>
        <taxon>Bacillota</taxon>
        <taxon>Bacillota incertae sedis</taxon>
        <taxon>Candidatus Caccosoma</taxon>
    </lineage>
</organism>
<protein>
    <submittedName>
        <fullName evidence="3">SDR family oxidoreductase</fullName>
    </submittedName>
</protein>
<dbReference type="GO" id="GO:0016020">
    <property type="term" value="C:membrane"/>
    <property type="evidence" value="ECO:0007669"/>
    <property type="project" value="TreeGrafter"/>
</dbReference>